<dbReference type="RefSeq" id="WP_151573883.1">
    <property type="nucleotide sequence ID" value="NZ_WBOT01000003.1"/>
</dbReference>
<keyword evidence="3" id="KW-1185">Reference proteome</keyword>
<gene>
    <name evidence="2" type="ORF">F7732_10845</name>
</gene>
<evidence type="ECO:0000256" key="1">
    <source>
        <dbReference type="SAM" id="SignalP"/>
    </source>
</evidence>
<evidence type="ECO:0008006" key="4">
    <source>
        <dbReference type="Google" id="ProtNLM"/>
    </source>
</evidence>
<name>A0A7V7RLC0_9BACI</name>
<keyword evidence="1" id="KW-0732">Signal</keyword>
<protein>
    <recommendedName>
        <fullName evidence="4">Lipoprotein</fullName>
    </recommendedName>
</protein>
<evidence type="ECO:0000313" key="2">
    <source>
        <dbReference type="EMBL" id="KAB2332584.1"/>
    </source>
</evidence>
<dbReference type="OrthoDB" id="2426241at2"/>
<dbReference type="PROSITE" id="PS51257">
    <property type="entry name" value="PROKAR_LIPOPROTEIN"/>
    <property type="match status" value="1"/>
</dbReference>
<feature type="signal peptide" evidence="1">
    <location>
        <begin position="1"/>
        <end position="17"/>
    </location>
</feature>
<accession>A0A7V7RLC0</accession>
<dbReference type="EMBL" id="WBOT01000003">
    <property type="protein sequence ID" value="KAB2332584.1"/>
    <property type="molecule type" value="Genomic_DNA"/>
</dbReference>
<reference evidence="2 3" key="1">
    <citation type="journal article" date="2014" name="Arch. Microbiol.">
        <title>Bacillus mesophilum sp. nov., strain IITR-54T, a novel 4-chlorobiphenyl dechlorinating bacterium.</title>
        <authorList>
            <person name="Manickam N."/>
            <person name="Singh N.K."/>
            <person name="Bajaj A."/>
            <person name="Kumar R.M."/>
            <person name="Kaur G."/>
            <person name="Kaur N."/>
            <person name="Bala M."/>
            <person name="Kumar A."/>
            <person name="Mayilraj S."/>
        </authorList>
    </citation>
    <scope>NUCLEOTIDE SEQUENCE [LARGE SCALE GENOMIC DNA]</scope>
    <source>
        <strain evidence="2 3">IITR-54</strain>
    </source>
</reference>
<proteinExistence type="predicted"/>
<organism evidence="2 3">
    <name type="scientific">Bacillus mesophilum</name>
    <dbReference type="NCBI Taxonomy" id="1071718"/>
    <lineage>
        <taxon>Bacteria</taxon>
        <taxon>Bacillati</taxon>
        <taxon>Bacillota</taxon>
        <taxon>Bacilli</taxon>
        <taxon>Bacillales</taxon>
        <taxon>Bacillaceae</taxon>
        <taxon>Bacillus</taxon>
    </lineage>
</organism>
<dbReference type="Proteomes" id="UP000441354">
    <property type="component" value="Unassembled WGS sequence"/>
</dbReference>
<feature type="chain" id="PRO_5039343756" description="Lipoprotein" evidence="1">
    <location>
        <begin position="18"/>
        <end position="212"/>
    </location>
</feature>
<dbReference type="AlphaFoldDB" id="A0A7V7RLC0"/>
<sequence>MKRFTFVSFMMAVLLLAGCGTTDNTGSKSDDYEVGKSHSKLDEYQVENTESEVQEGDFIYRLVTEKSEYTTDEPVNIYAELEYVGDQEEVMIYHAMSPFYFPMTEKTRNYEIDYPTPEPLGGTTLKKGEPVRQDYTRTGSYSPDKQDDYTEFMKSFIEDGFLEGYYVLNGSAEFYTGDPEGNQGDRMDYNLEGQIDFKIFEGPDMASDGASQ</sequence>
<evidence type="ECO:0000313" key="3">
    <source>
        <dbReference type="Proteomes" id="UP000441354"/>
    </source>
</evidence>
<comment type="caution">
    <text evidence="2">The sequence shown here is derived from an EMBL/GenBank/DDBJ whole genome shotgun (WGS) entry which is preliminary data.</text>
</comment>